<dbReference type="SUPFAM" id="SSF88946">
    <property type="entry name" value="Sigma2 domain of RNA polymerase sigma factors"/>
    <property type="match status" value="1"/>
</dbReference>
<dbReference type="CDD" id="cd06171">
    <property type="entry name" value="Sigma70_r4"/>
    <property type="match status" value="1"/>
</dbReference>
<proteinExistence type="inferred from homology"/>
<sequence length="197" mass="23711">MLNQQSDSKLWQSFQSGDRSAFEQILEQHYHAMLNYGYRLVQNKDLAYDCIQDFFVELWNRRQFLDTPQSIKAYLLASYKRRLLKEKGKNFWNKNTTQLNDDIDIEVQFNIESYLINNEIEHETLIRLEKELASLSKRQREALYLRFYQELEYDEISKIMDINHHSSINLVYEALKSMRKNWVMSVLVPVCIAFHNL</sequence>
<evidence type="ECO:0000259" key="5">
    <source>
        <dbReference type="Pfam" id="PF04542"/>
    </source>
</evidence>
<dbReference type="Pfam" id="PF08281">
    <property type="entry name" value="Sigma70_r4_2"/>
    <property type="match status" value="1"/>
</dbReference>
<evidence type="ECO:0000256" key="4">
    <source>
        <dbReference type="ARBA" id="ARBA00023163"/>
    </source>
</evidence>
<keyword evidence="2" id="KW-0805">Transcription regulation</keyword>
<feature type="domain" description="RNA polymerase sigma factor 70 region 4 type 2" evidence="6">
    <location>
        <begin position="127"/>
        <end position="176"/>
    </location>
</feature>
<organism evidence="7 8">
    <name type="scientific">Lacihabitans lacunae</name>
    <dbReference type="NCBI Taxonomy" id="1028214"/>
    <lineage>
        <taxon>Bacteria</taxon>
        <taxon>Pseudomonadati</taxon>
        <taxon>Bacteroidota</taxon>
        <taxon>Cytophagia</taxon>
        <taxon>Cytophagales</taxon>
        <taxon>Leadbetterellaceae</taxon>
        <taxon>Lacihabitans</taxon>
    </lineage>
</organism>
<keyword evidence="3" id="KW-0731">Sigma factor</keyword>
<dbReference type="InterPro" id="IPR013325">
    <property type="entry name" value="RNA_pol_sigma_r2"/>
</dbReference>
<evidence type="ECO:0000313" key="7">
    <source>
        <dbReference type="EMBL" id="MFC3810859.1"/>
    </source>
</evidence>
<keyword evidence="4" id="KW-0804">Transcription</keyword>
<feature type="domain" description="RNA polymerase sigma-70 region 2" evidence="5">
    <location>
        <begin position="26"/>
        <end position="86"/>
    </location>
</feature>
<dbReference type="PANTHER" id="PTHR43133:SF46">
    <property type="entry name" value="RNA POLYMERASE SIGMA-70 FACTOR ECF SUBFAMILY"/>
    <property type="match status" value="1"/>
</dbReference>
<dbReference type="InterPro" id="IPR039425">
    <property type="entry name" value="RNA_pol_sigma-70-like"/>
</dbReference>
<dbReference type="Gene3D" id="1.10.10.10">
    <property type="entry name" value="Winged helix-like DNA-binding domain superfamily/Winged helix DNA-binding domain"/>
    <property type="match status" value="1"/>
</dbReference>
<accession>A0ABV7YWB3</accession>
<evidence type="ECO:0000256" key="3">
    <source>
        <dbReference type="ARBA" id="ARBA00023082"/>
    </source>
</evidence>
<dbReference type="Proteomes" id="UP001595616">
    <property type="component" value="Unassembled WGS sequence"/>
</dbReference>
<protein>
    <submittedName>
        <fullName evidence="7">RNA polymerase sigma factor</fullName>
    </submittedName>
</protein>
<reference evidence="8" key="1">
    <citation type="journal article" date="2019" name="Int. J. Syst. Evol. Microbiol.">
        <title>The Global Catalogue of Microorganisms (GCM) 10K type strain sequencing project: providing services to taxonomists for standard genome sequencing and annotation.</title>
        <authorList>
            <consortium name="The Broad Institute Genomics Platform"/>
            <consortium name="The Broad Institute Genome Sequencing Center for Infectious Disease"/>
            <person name="Wu L."/>
            <person name="Ma J."/>
        </authorList>
    </citation>
    <scope>NUCLEOTIDE SEQUENCE [LARGE SCALE GENOMIC DNA]</scope>
    <source>
        <strain evidence="8">CECT 7956</strain>
    </source>
</reference>
<dbReference type="InterPro" id="IPR013249">
    <property type="entry name" value="RNA_pol_sigma70_r4_t2"/>
</dbReference>
<comment type="caution">
    <text evidence="7">The sequence shown here is derived from an EMBL/GenBank/DDBJ whole genome shotgun (WGS) entry which is preliminary data.</text>
</comment>
<name>A0ABV7YWB3_9BACT</name>
<dbReference type="Gene3D" id="1.10.1740.10">
    <property type="match status" value="1"/>
</dbReference>
<dbReference type="InterPro" id="IPR014284">
    <property type="entry name" value="RNA_pol_sigma-70_dom"/>
</dbReference>
<dbReference type="PANTHER" id="PTHR43133">
    <property type="entry name" value="RNA POLYMERASE ECF-TYPE SIGMA FACTO"/>
    <property type="match status" value="1"/>
</dbReference>
<dbReference type="SUPFAM" id="SSF88659">
    <property type="entry name" value="Sigma3 and sigma4 domains of RNA polymerase sigma factors"/>
    <property type="match status" value="1"/>
</dbReference>
<evidence type="ECO:0000256" key="2">
    <source>
        <dbReference type="ARBA" id="ARBA00023015"/>
    </source>
</evidence>
<gene>
    <name evidence="7" type="ORF">ACFOOI_09360</name>
</gene>
<dbReference type="RefSeq" id="WP_379837335.1">
    <property type="nucleotide sequence ID" value="NZ_JBHRYQ010000001.1"/>
</dbReference>
<dbReference type="EMBL" id="JBHRYQ010000001">
    <property type="protein sequence ID" value="MFC3810859.1"/>
    <property type="molecule type" value="Genomic_DNA"/>
</dbReference>
<comment type="similarity">
    <text evidence="1">Belongs to the sigma-70 factor family. ECF subfamily.</text>
</comment>
<evidence type="ECO:0000259" key="6">
    <source>
        <dbReference type="Pfam" id="PF08281"/>
    </source>
</evidence>
<dbReference type="Pfam" id="PF04542">
    <property type="entry name" value="Sigma70_r2"/>
    <property type="match status" value="1"/>
</dbReference>
<dbReference type="InterPro" id="IPR007627">
    <property type="entry name" value="RNA_pol_sigma70_r2"/>
</dbReference>
<dbReference type="InterPro" id="IPR013324">
    <property type="entry name" value="RNA_pol_sigma_r3/r4-like"/>
</dbReference>
<evidence type="ECO:0000256" key="1">
    <source>
        <dbReference type="ARBA" id="ARBA00010641"/>
    </source>
</evidence>
<dbReference type="NCBIfam" id="TIGR02937">
    <property type="entry name" value="sigma70-ECF"/>
    <property type="match status" value="1"/>
</dbReference>
<dbReference type="InterPro" id="IPR036388">
    <property type="entry name" value="WH-like_DNA-bd_sf"/>
</dbReference>
<keyword evidence="8" id="KW-1185">Reference proteome</keyword>
<evidence type="ECO:0000313" key="8">
    <source>
        <dbReference type="Proteomes" id="UP001595616"/>
    </source>
</evidence>